<protein>
    <submittedName>
        <fullName evidence="2">ORF3</fullName>
    </submittedName>
</protein>
<proteinExistence type="predicted"/>
<sequence>MGPDPTLVVRTRVPRRVGLSMPPKRRNQGGQTPTPVPVVKRGKFDNDAQKQAAFDTIDYLENLVGFTAECVPGDQEISGIPAVTLLSQGEAYLMDMGSDMTIVTLLAIANSIAPCLTFLPKADANKRASLELGAFIKRDIVKRGPWVRITATQWDEALQERGALHGVKVPASSGLAAYNPVETLSVEEQTKLLNFLVNHQTPQLTRISTQLFCTLYVALAKRGTITEAKLAKINGELEETLGWDIGLDSETIKCVHARLAPEIPYSELPQIFKRWSTEIAKMSLRMRITLDQAAGSGLTAFDTVKAALQRFPEFPWAAVFALIPAEADTFLEAVQLVGKDAYYGFRSDLGKVAASGYRTLAYVAKELMIRYGGPDGATLRGYKGWTRFPQHKEALDQLIEDKAPRTDPVATRESTETYTDVILALGGKRVTERPQRDVATEDTDSGGVEGDGSRDQE</sequence>
<evidence type="ECO:0000256" key="1">
    <source>
        <dbReference type="SAM" id="MobiDB-lite"/>
    </source>
</evidence>
<feature type="region of interest" description="Disordered" evidence="1">
    <location>
        <begin position="429"/>
        <end position="457"/>
    </location>
</feature>
<feature type="compositionally biased region" description="Basic and acidic residues" evidence="1">
    <location>
        <begin position="429"/>
        <end position="439"/>
    </location>
</feature>
<dbReference type="EMBL" id="ON746381">
    <property type="protein sequence ID" value="UYL95467.1"/>
    <property type="molecule type" value="Viral_cRNA"/>
</dbReference>
<feature type="region of interest" description="Disordered" evidence="1">
    <location>
        <begin position="18"/>
        <end position="41"/>
    </location>
</feature>
<name>A0A9E8AA25_9VIRU</name>
<reference evidence="2" key="1">
    <citation type="submission" date="2022-05" db="EMBL/GenBank/DDBJ databases">
        <authorList>
            <person name="Cao W."/>
            <person name="Jia N."/>
            <person name="Lam T.T.-Y."/>
            <person name="Ni X."/>
            <person name="Liu J."/>
        </authorList>
    </citation>
    <scope>NUCLEOTIDE SEQUENCE</scope>
    <source>
        <strain evidence="2">TIGMIC 1</strain>
    </source>
</reference>
<organism evidence="2">
    <name type="scientific">Zhangye Chuvi tick virus 1</name>
    <dbReference type="NCBI Taxonomy" id="2972091"/>
    <lineage>
        <taxon>Viruses</taxon>
        <taxon>Riboviria</taxon>
        <taxon>Orthornavirae</taxon>
        <taxon>Negarnaviricota</taxon>
        <taxon>Haploviricotina</taxon>
        <taxon>Monjiviricetes</taxon>
        <taxon>Jingchuvirales</taxon>
        <taxon>Chuviridae</taxon>
    </lineage>
</organism>
<evidence type="ECO:0000313" key="2">
    <source>
        <dbReference type="EMBL" id="UYL95467.1"/>
    </source>
</evidence>
<accession>A0A9E8AA25</accession>